<name>A0A2S2P966_SCHGA</name>
<dbReference type="GO" id="GO:0003712">
    <property type="term" value="F:transcription coregulator activity"/>
    <property type="evidence" value="ECO:0007669"/>
    <property type="project" value="InterPro"/>
</dbReference>
<evidence type="ECO:0000256" key="1">
    <source>
        <dbReference type="SAM" id="Coils"/>
    </source>
</evidence>
<feature type="coiled-coil region" evidence="1">
    <location>
        <begin position="39"/>
        <end position="66"/>
    </location>
</feature>
<proteinExistence type="predicted"/>
<feature type="coiled-coil region" evidence="1">
    <location>
        <begin position="177"/>
        <end position="259"/>
    </location>
</feature>
<dbReference type="EMBL" id="GGMR01013378">
    <property type="protein sequence ID" value="MBY25997.1"/>
    <property type="molecule type" value="Transcribed_RNA"/>
</dbReference>
<dbReference type="GO" id="GO:0000124">
    <property type="term" value="C:SAGA complex"/>
    <property type="evidence" value="ECO:0007669"/>
    <property type="project" value="InterPro"/>
</dbReference>
<reference evidence="2" key="1">
    <citation type="submission" date="2018-04" db="EMBL/GenBank/DDBJ databases">
        <title>Transcriptome of Schizaphis graminum biotype I.</title>
        <authorList>
            <person name="Scully E.D."/>
            <person name="Geib S.M."/>
            <person name="Palmer N.A."/>
            <person name="Koch K."/>
            <person name="Bradshaw J."/>
            <person name="Heng-Moss T."/>
            <person name="Sarath G."/>
        </authorList>
    </citation>
    <scope>NUCLEOTIDE SEQUENCE</scope>
</reference>
<organism evidence="2">
    <name type="scientific">Schizaphis graminum</name>
    <name type="common">Green bug aphid</name>
    <dbReference type="NCBI Taxonomy" id="13262"/>
    <lineage>
        <taxon>Eukaryota</taxon>
        <taxon>Metazoa</taxon>
        <taxon>Ecdysozoa</taxon>
        <taxon>Arthropoda</taxon>
        <taxon>Hexapoda</taxon>
        <taxon>Insecta</taxon>
        <taxon>Pterygota</taxon>
        <taxon>Neoptera</taxon>
        <taxon>Paraneoptera</taxon>
        <taxon>Hemiptera</taxon>
        <taxon>Sternorrhyncha</taxon>
        <taxon>Aphidomorpha</taxon>
        <taxon>Aphidoidea</taxon>
        <taxon>Aphididae</taxon>
        <taxon>Aphidini</taxon>
        <taxon>Schizaphis</taxon>
    </lineage>
</organism>
<accession>A0A2S2P966</accession>
<keyword evidence="1" id="KW-0175">Coiled coil</keyword>
<evidence type="ECO:0000313" key="2">
    <source>
        <dbReference type="EMBL" id="MBY25997.1"/>
    </source>
</evidence>
<gene>
    <name evidence="2" type="ORF">g.19712</name>
</gene>
<dbReference type="PANTHER" id="PTHR13526:SF8">
    <property type="entry name" value="TRANSCRIPTION FACTOR SPT20 HOMOLOG"/>
    <property type="match status" value="1"/>
</dbReference>
<dbReference type="GO" id="GO:0006357">
    <property type="term" value="P:regulation of transcription by RNA polymerase II"/>
    <property type="evidence" value="ECO:0007669"/>
    <property type="project" value="TreeGrafter"/>
</dbReference>
<protein>
    <submittedName>
        <fullName evidence="2">Uncharacterized protein</fullName>
    </submittedName>
</protein>
<dbReference type="InterPro" id="IPR021950">
    <property type="entry name" value="Spt20"/>
</dbReference>
<sequence length="1430" mass="167376">MKSYQLKLIQKKHEMEKNVVNKSYEDKHQLNIDLPKEFNNIVQQKLECAEELIGDEQDELSKKQQNFDIDDQPKIVIDKEYECNDELTKGSEKEKQEIKLIQLLIEAPPMPGAEVELYLNVGVDSGFLQQIDVNKHKELGENQQHFDEVNKSQETERDIQCKINTGSIQNTNELFYNTKIKEDLKDLQQDNDEENMDENHKRILQEIESLIFELQDKEKSKNNINEKEEECDELLALRIAKITKEIEQLELDMDQEHDEELEREYNDEFNRMFSKEVKENFLEKLLLSFKQESAPFYQRIENLLNNYFPTKLDKINGKISIDPNHSKFNENLKERSDLSIDKMKEIQEESNNKMKKFKEVEERSNVNTCTFVEEIPEESDVEMKEFEDEAVQEKSTIENENEIQEDSDVDVVGFDDEVKENLEWNLQIESELNTDEFDRQSLQDSEEEIEKLNEDVNIVTEIVHDYEVIESSSVEELSPIEESAFMENDFSFTDDEFNSTEMKQCNREIHQKIDKEGQVKYIDSKHKLQENVHEKCNNDKSQKFEDLQLQMEIENIQDLDEIPLKLKIQQEQLEEKLHQQMKTFQEEFYKNSKLEYEKEQQLKGNTLNDPIYDKQQKLFYKLKDKFQKTKEEYKDLVQQKMIEALQQKVDEKQLLEMKEFPEEFVEPNIDIEDLHKEVLQLERECTELEPEFSYNIPLIVDEKPSKKKTKKVKYNLYDKLHEIHRKKLCFFADSKEWPEKYLYPSCLLDELFDDPSEVNPNFFVITLYSVDIGYSIKITMSKDEPPVETFYSYAEDTILEFVEREQLPPSLLHLFDKADPMLFYNGRVIAEIHNKYHADELTRVYRILLHPHSLSIQSDLNRIIAQCSPAHCSYERRLKIESELIRLNFPVMCMDPSPLAGLTVQLQHQLLSRRTITLNPLKVINNDSSKFEMDLLNNSQEDTLPKTKLNKSQNSSSKLMEDTASDNIIHHLLWKFDFRILTFKLIKLYVFVITETQEYSMLLCMNSKVPHALKMRFKINLETNKLKAYIDVILQILKEKVNPDIIAVRRYKSDDKSVPRSIMCVPLLLNDHIYEPSPTDICKLLDELLVNIHKNQPDQQKTDETKKKLKVNKKVDSKKKNINFSSSKTLPKNLEVNTDQKRKKRVQAFESKKSIPRKVESLSTNTVSVDSFSAKEVPLVSSFSNIIPSVSNNVTVVSLEQYSALSPVPSTTTVMSFVPRYKTIFSSDTLNNDYQLASKNVQQFKDHSISKNVLSKSVTQLKTDHKKCLGKNDISLETLFDNTSINSRSPIYNFVKDNNKSELISRDDAMKNITVVKHVHRNSICLKGSEITINKDKLPLIADITEETFPDDPNTSYQENTQVDDNSTTNIDCLPNLQVTLPNSVITLFPVSLNESQNQHQNNDVSIQEINYTSFSNTEDNKAAKRKRTS</sequence>
<dbReference type="PANTHER" id="PTHR13526">
    <property type="entry name" value="TRANSCRIPTION FACTOR SPT20 HOMOLOG"/>
    <property type="match status" value="1"/>
</dbReference>
<feature type="coiled-coil region" evidence="1">
    <location>
        <begin position="329"/>
        <end position="403"/>
    </location>
</feature>